<reference evidence="2 3" key="1">
    <citation type="journal article" date="2018" name="Plant J.">
        <title>Genome sequences of Chlorella sorokiniana UTEX 1602 and Micractinium conductrix SAG 241.80: implications to maltose excretion by a green alga.</title>
        <authorList>
            <person name="Arriola M.B."/>
            <person name="Velmurugan N."/>
            <person name="Zhang Y."/>
            <person name="Plunkett M.H."/>
            <person name="Hondzo H."/>
            <person name="Barney B.M."/>
        </authorList>
    </citation>
    <scope>NUCLEOTIDE SEQUENCE [LARGE SCALE GENOMIC DNA]</scope>
    <source>
        <strain evidence="2 3">SAG 241.80</strain>
    </source>
</reference>
<sequence>MGERRMISTAAASHGTYAFATLSTIVALCGLAATQNVCFTEDGPNCPTALRFQWWGWALQVAFLVLTAWYAKTGRSAKGGLTAIGATSTLLAMIFANETLIRSEEYRGKLFSRTTLLFVGWLLVATANYLTFLCMDLVPATAGTTACCDKKGKGKAAATAGEVDVAATARTPTAGTPAAAIASV</sequence>
<dbReference type="Proteomes" id="UP000239649">
    <property type="component" value="Unassembled WGS sequence"/>
</dbReference>
<proteinExistence type="predicted"/>
<gene>
    <name evidence="2" type="ORF">C2E20_1434</name>
</gene>
<dbReference type="AlphaFoldDB" id="A0A2P6VMC3"/>
<feature type="transmembrane region" description="Helical" evidence="1">
    <location>
        <begin position="116"/>
        <end position="135"/>
    </location>
</feature>
<keyword evidence="1" id="KW-1133">Transmembrane helix</keyword>
<dbReference type="OrthoDB" id="505456at2759"/>
<feature type="transmembrane region" description="Helical" evidence="1">
    <location>
        <begin position="78"/>
        <end position="96"/>
    </location>
</feature>
<keyword evidence="3" id="KW-1185">Reference proteome</keyword>
<keyword evidence="1" id="KW-0472">Membrane</keyword>
<feature type="transmembrane region" description="Helical" evidence="1">
    <location>
        <begin position="54"/>
        <end position="71"/>
    </location>
</feature>
<organism evidence="2 3">
    <name type="scientific">Micractinium conductrix</name>
    <dbReference type="NCBI Taxonomy" id="554055"/>
    <lineage>
        <taxon>Eukaryota</taxon>
        <taxon>Viridiplantae</taxon>
        <taxon>Chlorophyta</taxon>
        <taxon>core chlorophytes</taxon>
        <taxon>Trebouxiophyceae</taxon>
        <taxon>Chlorellales</taxon>
        <taxon>Chlorellaceae</taxon>
        <taxon>Chlorella clade</taxon>
        <taxon>Micractinium</taxon>
    </lineage>
</organism>
<dbReference type="EMBL" id="LHPF02000002">
    <property type="protein sequence ID" value="PSC75251.1"/>
    <property type="molecule type" value="Genomic_DNA"/>
</dbReference>
<protein>
    <submittedName>
        <fullName evidence="2">MFS transporter</fullName>
    </submittedName>
</protein>
<comment type="caution">
    <text evidence="2">The sequence shown here is derived from an EMBL/GenBank/DDBJ whole genome shotgun (WGS) entry which is preliminary data.</text>
</comment>
<evidence type="ECO:0000313" key="3">
    <source>
        <dbReference type="Proteomes" id="UP000239649"/>
    </source>
</evidence>
<name>A0A2P6VMC3_9CHLO</name>
<keyword evidence="1" id="KW-0812">Transmembrane</keyword>
<accession>A0A2P6VMC3</accession>
<evidence type="ECO:0000313" key="2">
    <source>
        <dbReference type="EMBL" id="PSC75251.1"/>
    </source>
</evidence>
<evidence type="ECO:0000256" key="1">
    <source>
        <dbReference type="SAM" id="Phobius"/>
    </source>
</evidence>